<protein>
    <submittedName>
        <fullName evidence="5">Prophage CP4-57 integrase</fullName>
    </submittedName>
</protein>
<accession>A0A380MLH4</accession>
<keyword evidence="3" id="KW-0233">DNA recombination</keyword>
<dbReference type="PROSITE" id="PS51898">
    <property type="entry name" value="TYR_RECOMBINASE"/>
    <property type="match status" value="1"/>
</dbReference>
<dbReference type="PANTHER" id="PTHR30629">
    <property type="entry name" value="PROPHAGE INTEGRASE"/>
    <property type="match status" value="1"/>
</dbReference>
<gene>
    <name evidence="5" type="primary">intA_1</name>
    <name evidence="5" type="ORF">NCTC13337_00014</name>
</gene>
<dbReference type="PANTHER" id="PTHR30629:SF2">
    <property type="entry name" value="PROPHAGE INTEGRASE INTS-RELATED"/>
    <property type="match status" value="1"/>
</dbReference>
<dbReference type="GO" id="GO:0015074">
    <property type="term" value="P:DNA integration"/>
    <property type="evidence" value="ECO:0007669"/>
    <property type="project" value="UniProtKB-KW"/>
</dbReference>
<dbReference type="InterPro" id="IPR050808">
    <property type="entry name" value="Phage_Integrase"/>
</dbReference>
<organism evidence="5 6">
    <name type="scientific">Suttonella ornithocola</name>
    <dbReference type="NCBI Taxonomy" id="279832"/>
    <lineage>
        <taxon>Bacteria</taxon>
        <taxon>Pseudomonadati</taxon>
        <taxon>Pseudomonadota</taxon>
        <taxon>Gammaproteobacteria</taxon>
        <taxon>Cardiobacteriales</taxon>
        <taxon>Cardiobacteriaceae</taxon>
        <taxon>Suttonella</taxon>
    </lineage>
</organism>
<reference evidence="5 6" key="1">
    <citation type="submission" date="2018-06" db="EMBL/GenBank/DDBJ databases">
        <authorList>
            <consortium name="Pathogen Informatics"/>
            <person name="Doyle S."/>
        </authorList>
    </citation>
    <scope>NUCLEOTIDE SEQUENCE [LARGE SCALE GENOMIC DNA]</scope>
    <source>
        <strain evidence="5 6">NCTC13337</strain>
    </source>
</reference>
<keyword evidence="2" id="KW-0229">DNA integration</keyword>
<dbReference type="RefSeq" id="WP_245935936.1">
    <property type="nucleotide sequence ID" value="NZ_LWHB01000106.1"/>
</dbReference>
<dbReference type="InterPro" id="IPR013762">
    <property type="entry name" value="Integrase-like_cat_sf"/>
</dbReference>
<evidence type="ECO:0000313" key="5">
    <source>
        <dbReference type="EMBL" id="SUO93014.1"/>
    </source>
</evidence>
<proteinExistence type="inferred from homology"/>
<keyword evidence="6" id="KW-1185">Reference proteome</keyword>
<dbReference type="GO" id="GO:0006310">
    <property type="term" value="P:DNA recombination"/>
    <property type="evidence" value="ECO:0007669"/>
    <property type="project" value="UniProtKB-KW"/>
</dbReference>
<evidence type="ECO:0000256" key="3">
    <source>
        <dbReference type="ARBA" id="ARBA00023172"/>
    </source>
</evidence>
<dbReference type="Pfam" id="PF00589">
    <property type="entry name" value="Phage_integrase"/>
    <property type="match status" value="1"/>
</dbReference>
<dbReference type="Proteomes" id="UP000254601">
    <property type="component" value="Unassembled WGS sequence"/>
</dbReference>
<dbReference type="CDD" id="cd00801">
    <property type="entry name" value="INT_P4_C"/>
    <property type="match status" value="1"/>
</dbReference>
<dbReference type="Gene3D" id="1.10.443.10">
    <property type="entry name" value="Intergrase catalytic core"/>
    <property type="match status" value="1"/>
</dbReference>
<dbReference type="SUPFAM" id="SSF56349">
    <property type="entry name" value="DNA breaking-rejoining enzymes"/>
    <property type="match status" value="1"/>
</dbReference>
<evidence type="ECO:0000259" key="4">
    <source>
        <dbReference type="PROSITE" id="PS51898"/>
    </source>
</evidence>
<feature type="domain" description="Tyr recombinase" evidence="4">
    <location>
        <begin position="1"/>
        <end position="171"/>
    </location>
</feature>
<dbReference type="EMBL" id="UHIC01000001">
    <property type="protein sequence ID" value="SUO93014.1"/>
    <property type="molecule type" value="Genomic_DNA"/>
</dbReference>
<evidence type="ECO:0000256" key="2">
    <source>
        <dbReference type="ARBA" id="ARBA00022908"/>
    </source>
</evidence>
<evidence type="ECO:0000313" key="6">
    <source>
        <dbReference type="Proteomes" id="UP000254601"/>
    </source>
</evidence>
<comment type="similarity">
    <text evidence="1">Belongs to the 'phage' integrase family.</text>
</comment>
<name>A0A380MLH4_9GAMM</name>
<sequence>MTIARIGEFFQRLEGYTNRKTQLALQLLILTLTRSGELRHGQWIEIIDKDWHIPAERMKMKRPHIVPLSDWALEILAEMRSLNKYGSPYFVTGNRNQPLSDMTLSKAMERLGYKGIAVPHGFRAMGSSVLNESGLWNPDAIERQLAHAESNAVRAAYNRAEYLDERRKMLQWYSDFIHQKISMK</sequence>
<dbReference type="InterPro" id="IPR002104">
    <property type="entry name" value="Integrase_catalytic"/>
</dbReference>
<dbReference type="InterPro" id="IPR011010">
    <property type="entry name" value="DNA_brk_join_enz"/>
</dbReference>
<evidence type="ECO:0000256" key="1">
    <source>
        <dbReference type="ARBA" id="ARBA00008857"/>
    </source>
</evidence>
<dbReference type="AlphaFoldDB" id="A0A380MLH4"/>
<dbReference type="GO" id="GO:0003677">
    <property type="term" value="F:DNA binding"/>
    <property type="evidence" value="ECO:0007669"/>
    <property type="project" value="InterPro"/>
</dbReference>